<feature type="domain" description="Kinesin motor" evidence="15">
    <location>
        <begin position="25"/>
        <end position="347"/>
    </location>
</feature>
<dbReference type="InterPro" id="IPR036961">
    <property type="entry name" value="Kinesin_motor_dom_sf"/>
</dbReference>
<dbReference type="EMBL" id="JBJUIK010000014">
    <property type="protein sequence ID" value="KAL3505357.1"/>
    <property type="molecule type" value="Genomic_DNA"/>
</dbReference>
<sequence length="923" mass="104096">MSMINNNVDESTYADTRESDAQDEKIFVSIRLRPLNERELSNNDVADWECINNTTILYKNSLPERSVLPTAYTFDRVFGGDCSTRQVYEEAAKRVALSVVSGINSSIFAYGQTSSGKTYTMCGITEYTVADIYDYIHEHTNREFVLKFSAMEIYNEAVKDLLSSDAMPLRLLDDPEKGTVVEKITEVTLRDWSHLKELLSVCEAQRKIGETSLNETSSRSHQILRLTVESRACEFKRSQNSSTLAATVNFVDLAGSERASQILSAGTRLKEGCHINRSLLTLGTVIRKLSKGRNGHIPYRDSKLTRILQNSLGGNARTAIICTMSPAHGHVEQSRNTLLFASCAKQVGTNAHVNVVMSEKALVKQLQRELARLENQLKNLGSLSNSCDSLALKEKELLIEKMDKEIRELTQQRDHAQSRLQNLIPSPGEYQVSKPWDELSSVSEPEKGTWLDEYSASEASETIDPLHLDVISSTSHFSDRSEGLSFNKHGKQFPEPSEEQFLCDDTSPRMFIEKYFGPDPTKGWEKIVERIDLNNEDNCKEVQCIEIDSMTYRNSETVSSPGKANHNLENFDIHHDSRTLKATVEEQKTIESPVDSHPMEQYPSSSDSENSDSRSTDDSGNRSCGAVLTTVPLSPRSTMAKEDGILSMALEKDSITSLEHNNRKFSGLVSLADDKHQHREHSQESLKSNSTDVKEETIKVLGLDEMVVKYEKFGNDVVLAAETTPDKSEEDTIHVLDGIRDSQVAPSNWSMEFEKQRAEIIQLWDTCNIPLVHRTYFFLVFKGDPSDSIYIEVELRRLSFLKVSQGTTTAKNSRASSMRALYREREMLSKLILKKLSTKERMTLFQKWGVGLKTKKRRLQLCRQLWTDTEDMDHIKESAAVVAKLVGIEELSHVPKEIVGLSFSTPQVNIRSFNWKHGVPSLV</sequence>
<comment type="subcellular location">
    <subcellularLocation>
        <location evidence="10">Cytoplasm</location>
        <location evidence="10">Cytoskeleton</location>
        <location evidence="10">Phragmoplast</location>
    </subcellularLocation>
    <subcellularLocation>
        <location evidence="1">Nucleus</location>
    </subcellularLocation>
</comment>
<dbReference type="PROSITE" id="PS00411">
    <property type="entry name" value="KINESIN_MOTOR_1"/>
    <property type="match status" value="1"/>
</dbReference>
<dbReference type="SUPFAM" id="SSF52540">
    <property type="entry name" value="P-loop containing nucleoside triphosphate hydrolases"/>
    <property type="match status" value="1"/>
</dbReference>
<evidence type="ECO:0000256" key="2">
    <source>
        <dbReference type="ARBA" id="ARBA00007310"/>
    </source>
</evidence>
<evidence type="ECO:0000256" key="14">
    <source>
        <dbReference type="SAM" id="MobiDB-lite"/>
    </source>
</evidence>
<dbReference type="CDD" id="cd01374">
    <property type="entry name" value="KISc_CENP_E"/>
    <property type="match status" value="1"/>
</dbReference>
<evidence type="ECO:0000256" key="5">
    <source>
        <dbReference type="ARBA" id="ARBA00022840"/>
    </source>
</evidence>
<dbReference type="InterPro" id="IPR019821">
    <property type="entry name" value="Kinesin_motor_CS"/>
</dbReference>
<keyword evidence="9" id="KW-0539">Nucleus</keyword>
<accession>A0ABD2YG50</accession>
<evidence type="ECO:0000256" key="8">
    <source>
        <dbReference type="ARBA" id="ARBA00023212"/>
    </source>
</evidence>
<feature type="region of interest" description="Disordered" evidence="14">
    <location>
        <begin position="555"/>
        <end position="632"/>
    </location>
</feature>
<dbReference type="PANTHER" id="PTHR47968">
    <property type="entry name" value="CENTROMERE PROTEIN E"/>
    <property type="match status" value="1"/>
</dbReference>
<feature type="binding site" evidence="11">
    <location>
        <begin position="111"/>
        <end position="118"/>
    </location>
    <ligand>
        <name>ATP</name>
        <dbReference type="ChEBI" id="CHEBI:30616"/>
    </ligand>
</feature>
<keyword evidence="7 11" id="KW-0505">Motor protein</keyword>
<evidence type="ECO:0000256" key="13">
    <source>
        <dbReference type="SAM" id="Coils"/>
    </source>
</evidence>
<feature type="coiled-coil region" evidence="13">
    <location>
        <begin position="356"/>
        <end position="419"/>
    </location>
</feature>
<keyword evidence="4 11" id="KW-0547">Nucleotide-binding</keyword>
<evidence type="ECO:0000256" key="3">
    <source>
        <dbReference type="ARBA" id="ARBA00022701"/>
    </source>
</evidence>
<keyword evidence="8" id="KW-0963">Cytoplasm</keyword>
<dbReference type="InterPro" id="IPR027640">
    <property type="entry name" value="Kinesin-like_fam"/>
</dbReference>
<dbReference type="GO" id="GO:0005874">
    <property type="term" value="C:microtubule"/>
    <property type="evidence" value="ECO:0007669"/>
    <property type="project" value="UniProtKB-KW"/>
</dbReference>
<dbReference type="GO" id="GO:0005524">
    <property type="term" value="F:ATP binding"/>
    <property type="evidence" value="ECO:0007669"/>
    <property type="project" value="UniProtKB-UniRule"/>
</dbReference>
<evidence type="ECO:0000256" key="11">
    <source>
        <dbReference type="PROSITE-ProRule" id="PRU00283"/>
    </source>
</evidence>
<keyword evidence="17" id="KW-1185">Reference proteome</keyword>
<comment type="caution">
    <text evidence="16">The sequence shown here is derived from an EMBL/GenBank/DDBJ whole genome shotgun (WGS) entry which is preliminary data.</text>
</comment>
<dbReference type="InterPro" id="IPR021881">
    <property type="entry name" value="NACK_C"/>
</dbReference>
<dbReference type="GO" id="GO:0009524">
    <property type="term" value="C:phragmoplast"/>
    <property type="evidence" value="ECO:0007669"/>
    <property type="project" value="UniProtKB-SubCell"/>
</dbReference>
<dbReference type="Pfam" id="PF00225">
    <property type="entry name" value="Kinesin"/>
    <property type="match status" value="1"/>
</dbReference>
<evidence type="ECO:0000256" key="9">
    <source>
        <dbReference type="ARBA" id="ARBA00023242"/>
    </source>
</evidence>
<feature type="compositionally biased region" description="Basic and acidic residues" evidence="14">
    <location>
        <begin position="611"/>
        <end position="620"/>
    </location>
</feature>
<evidence type="ECO:0000256" key="1">
    <source>
        <dbReference type="ARBA" id="ARBA00004123"/>
    </source>
</evidence>
<organism evidence="16 17">
    <name type="scientific">Cinchona calisaya</name>
    <dbReference type="NCBI Taxonomy" id="153742"/>
    <lineage>
        <taxon>Eukaryota</taxon>
        <taxon>Viridiplantae</taxon>
        <taxon>Streptophyta</taxon>
        <taxon>Embryophyta</taxon>
        <taxon>Tracheophyta</taxon>
        <taxon>Spermatophyta</taxon>
        <taxon>Magnoliopsida</taxon>
        <taxon>eudicotyledons</taxon>
        <taxon>Gunneridae</taxon>
        <taxon>Pentapetalae</taxon>
        <taxon>asterids</taxon>
        <taxon>lamiids</taxon>
        <taxon>Gentianales</taxon>
        <taxon>Rubiaceae</taxon>
        <taxon>Cinchonoideae</taxon>
        <taxon>Cinchoneae</taxon>
        <taxon>Cinchona</taxon>
    </lineage>
</organism>
<evidence type="ECO:0000259" key="15">
    <source>
        <dbReference type="PROSITE" id="PS50067"/>
    </source>
</evidence>
<dbReference type="InterPro" id="IPR001752">
    <property type="entry name" value="Kinesin_motor_dom"/>
</dbReference>
<evidence type="ECO:0000256" key="12">
    <source>
        <dbReference type="RuleBase" id="RU000394"/>
    </source>
</evidence>
<dbReference type="Gene3D" id="3.40.850.10">
    <property type="entry name" value="Kinesin motor domain"/>
    <property type="match status" value="1"/>
</dbReference>
<dbReference type="AlphaFoldDB" id="A0ABD2YG50"/>
<dbReference type="GO" id="GO:0000919">
    <property type="term" value="P:cell plate assembly"/>
    <property type="evidence" value="ECO:0007669"/>
    <property type="project" value="UniProtKB-ARBA"/>
</dbReference>
<keyword evidence="5 11" id="KW-0067">ATP-binding</keyword>
<dbReference type="FunFam" id="3.40.850.10:FF:000016">
    <property type="entry name" value="Kinesin-like protein"/>
    <property type="match status" value="1"/>
</dbReference>
<evidence type="ECO:0000256" key="7">
    <source>
        <dbReference type="ARBA" id="ARBA00023175"/>
    </source>
</evidence>
<evidence type="ECO:0000313" key="17">
    <source>
        <dbReference type="Proteomes" id="UP001630127"/>
    </source>
</evidence>
<protein>
    <recommendedName>
        <fullName evidence="12">Kinesin-like protein</fullName>
    </recommendedName>
</protein>
<gene>
    <name evidence="16" type="ORF">ACH5RR_035198</name>
</gene>
<proteinExistence type="inferred from homology"/>
<comment type="similarity">
    <text evidence="2">Belongs to the TRAFAC class myosin-kinesin ATPase superfamily. Kinesin family. KIN-7 subfamily.</text>
</comment>
<name>A0ABD2YG50_9GENT</name>
<dbReference type="Pfam" id="PF11995">
    <property type="entry name" value="DUF3490"/>
    <property type="match status" value="1"/>
</dbReference>
<keyword evidence="6 13" id="KW-0175">Coiled coil</keyword>
<dbReference type="PANTHER" id="PTHR47968:SF54">
    <property type="entry name" value="KINESIN-LIKE PROTEIN NACK2"/>
    <property type="match status" value="1"/>
</dbReference>
<dbReference type="GO" id="GO:0003774">
    <property type="term" value="F:cytoskeletal motor activity"/>
    <property type="evidence" value="ECO:0007669"/>
    <property type="project" value="UniProtKB-UniRule"/>
</dbReference>
<evidence type="ECO:0000313" key="16">
    <source>
        <dbReference type="EMBL" id="KAL3505357.1"/>
    </source>
</evidence>
<evidence type="ECO:0000256" key="10">
    <source>
        <dbReference type="ARBA" id="ARBA00060413"/>
    </source>
</evidence>
<feature type="compositionally biased region" description="Basic and acidic residues" evidence="14">
    <location>
        <begin position="569"/>
        <end position="589"/>
    </location>
</feature>
<dbReference type="Proteomes" id="UP001630127">
    <property type="component" value="Unassembled WGS sequence"/>
</dbReference>
<keyword evidence="8" id="KW-0206">Cytoskeleton</keyword>
<dbReference type="PRINTS" id="PR00380">
    <property type="entry name" value="KINESINHEAVY"/>
</dbReference>
<evidence type="ECO:0000256" key="4">
    <source>
        <dbReference type="ARBA" id="ARBA00022741"/>
    </source>
</evidence>
<dbReference type="GO" id="GO:0005634">
    <property type="term" value="C:nucleus"/>
    <property type="evidence" value="ECO:0007669"/>
    <property type="project" value="UniProtKB-SubCell"/>
</dbReference>
<dbReference type="SMART" id="SM00129">
    <property type="entry name" value="KISc"/>
    <property type="match status" value="1"/>
</dbReference>
<dbReference type="InterPro" id="IPR027417">
    <property type="entry name" value="P-loop_NTPase"/>
</dbReference>
<reference evidence="16 17" key="1">
    <citation type="submission" date="2024-11" db="EMBL/GenBank/DDBJ databases">
        <title>A near-complete genome assembly of Cinchona calisaya.</title>
        <authorList>
            <person name="Lian D.C."/>
            <person name="Zhao X.W."/>
            <person name="Wei L."/>
        </authorList>
    </citation>
    <scope>NUCLEOTIDE SEQUENCE [LARGE SCALE GENOMIC DNA]</scope>
    <source>
        <tissue evidence="16">Nenye</tissue>
    </source>
</reference>
<evidence type="ECO:0000256" key="6">
    <source>
        <dbReference type="ARBA" id="ARBA00023054"/>
    </source>
</evidence>
<keyword evidence="3 12" id="KW-0493">Microtubule</keyword>
<dbReference type="PROSITE" id="PS50067">
    <property type="entry name" value="KINESIN_MOTOR_2"/>
    <property type="match status" value="1"/>
</dbReference>